<dbReference type="EMBL" id="JARQZJ010000141">
    <property type="protein sequence ID" value="KAK9892913.1"/>
    <property type="molecule type" value="Genomic_DNA"/>
</dbReference>
<dbReference type="Proteomes" id="UP001431783">
    <property type="component" value="Unassembled WGS sequence"/>
</dbReference>
<keyword evidence="2" id="KW-1185">Reference proteome</keyword>
<proteinExistence type="predicted"/>
<protein>
    <submittedName>
        <fullName evidence="1">Uncharacterized protein</fullName>
    </submittedName>
</protein>
<dbReference type="AlphaFoldDB" id="A0AAW1VCH5"/>
<evidence type="ECO:0000313" key="2">
    <source>
        <dbReference type="Proteomes" id="UP001431783"/>
    </source>
</evidence>
<organism evidence="1 2">
    <name type="scientific">Henosepilachna vigintioctopunctata</name>
    <dbReference type="NCBI Taxonomy" id="420089"/>
    <lineage>
        <taxon>Eukaryota</taxon>
        <taxon>Metazoa</taxon>
        <taxon>Ecdysozoa</taxon>
        <taxon>Arthropoda</taxon>
        <taxon>Hexapoda</taxon>
        <taxon>Insecta</taxon>
        <taxon>Pterygota</taxon>
        <taxon>Neoptera</taxon>
        <taxon>Endopterygota</taxon>
        <taxon>Coleoptera</taxon>
        <taxon>Polyphaga</taxon>
        <taxon>Cucujiformia</taxon>
        <taxon>Coccinelloidea</taxon>
        <taxon>Coccinellidae</taxon>
        <taxon>Epilachninae</taxon>
        <taxon>Epilachnini</taxon>
        <taxon>Henosepilachna</taxon>
    </lineage>
</organism>
<name>A0AAW1VCH5_9CUCU</name>
<accession>A0AAW1VCH5</accession>
<gene>
    <name evidence="1" type="ORF">WA026_022778</name>
</gene>
<comment type="caution">
    <text evidence="1">The sequence shown here is derived from an EMBL/GenBank/DDBJ whole genome shotgun (WGS) entry which is preliminary data.</text>
</comment>
<evidence type="ECO:0000313" key="1">
    <source>
        <dbReference type="EMBL" id="KAK9892913.1"/>
    </source>
</evidence>
<reference evidence="1 2" key="1">
    <citation type="submission" date="2023-03" db="EMBL/GenBank/DDBJ databases">
        <title>Genome insight into feeding habits of ladybird beetles.</title>
        <authorList>
            <person name="Li H.-S."/>
            <person name="Huang Y.-H."/>
            <person name="Pang H."/>
        </authorList>
    </citation>
    <scope>NUCLEOTIDE SEQUENCE [LARGE SCALE GENOMIC DNA]</scope>
    <source>
        <strain evidence="1">SYSU_2023b</strain>
        <tissue evidence="1">Whole body</tissue>
    </source>
</reference>
<sequence>MKINSSKIPLKVILESREQALNMMRNKRKLREYDNNIRVGFDETPMQKNLYKKIKVDLDKGQSDGEMNLYIRYVNSVPKIFVQKN</sequence>